<dbReference type="Pfam" id="PF03799">
    <property type="entry name" value="FtsQ_DivIB_C"/>
    <property type="match status" value="1"/>
</dbReference>
<dbReference type="AlphaFoldDB" id="A0A6P1NGV1"/>
<keyword evidence="4 9" id="KW-0132">Cell division</keyword>
<dbReference type="InterPro" id="IPR026579">
    <property type="entry name" value="FtsQ"/>
</dbReference>
<evidence type="ECO:0000256" key="4">
    <source>
        <dbReference type="ARBA" id="ARBA00022618"/>
    </source>
</evidence>
<dbReference type="Proteomes" id="UP000463975">
    <property type="component" value="Chromosome"/>
</dbReference>
<dbReference type="KEGG" id="bomb:GT348_05315"/>
<evidence type="ECO:0000313" key="13">
    <source>
        <dbReference type="Proteomes" id="UP000463975"/>
    </source>
</evidence>
<dbReference type="PROSITE" id="PS51779">
    <property type="entry name" value="POTRA"/>
    <property type="match status" value="1"/>
</dbReference>
<evidence type="ECO:0000256" key="2">
    <source>
        <dbReference type="ARBA" id="ARBA00022475"/>
    </source>
</evidence>
<dbReference type="InterPro" id="IPR013685">
    <property type="entry name" value="POTRA_FtsQ_type"/>
</dbReference>
<evidence type="ECO:0000256" key="6">
    <source>
        <dbReference type="ARBA" id="ARBA00022989"/>
    </source>
</evidence>
<name>A0A6P1NGV1_9PROT</name>
<evidence type="ECO:0000259" key="11">
    <source>
        <dbReference type="PROSITE" id="PS51779"/>
    </source>
</evidence>
<keyword evidence="6 9" id="KW-1133">Transmembrane helix</keyword>
<feature type="region of interest" description="Disordered" evidence="10">
    <location>
        <begin position="278"/>
        <end position="320"/>
    </location>
</feature>
<keyword evidence="7 9" id="KW-0472">Membrane</keyword>
<dbReference type="Gene3D" id="3.40.50.11690">
    <property type="entry name" value="Cell division protein FtsQ/DivIB"/>
    <property type="match status" value="1"/>
</dbReference>
<reference evidence="12 13" key="1">
    <citation type="submission" date="2020-01" db="EMBL/GenBank/DDBJ databases">
        <title>Genome sequencing of strain KACC 21507.</title>
        <authorList>
            <person name="Heo J."/>
            <person name="Kim S.-J."/>
            <person name="Kim J.-S."/>
            <person name="Hong S.-B."/>
            <person name="Kwon S.-W."/>
        </authorList>
    </citation>
    <scope>NUCLEOTIDE SEQUENCE [LARGE SCALE GENOMIC DNA]</scope>
    <source>
        <strain evidence="12 13">KACC 21507</strain>
    </source>
</reference>
<feature type="domain" description="POTRA" evidence="11">
    <location>
        <begin position="76"/>
        <end position="144"/>
    </location>
</feature>
<dbReference type="Gene3D" id="3.10.20.310">
    <property type="entry name" value="membrane protein fhac"/>
    <property type="match status" value="1"/>
</dbReference>
<evidence type="ECO:0000256" key="1">
    <source>
        <dbReference type="ARBA" id="ARBA00004370"/>
    </source>
</evidence>
<keyword evidence="2 9" id="KW-1003">Cell membrane</keyword>
<protein>
    <recommendedName>
        <fullName evidence="9">Cell division protein FtsQ</fullName>
    </recommendedName>
</protein>
<dbReference type="InterPro" id="IPR005548">
    <property type="entry name" value="Cell_div_FtsQ/DivIB_C"/>
</dbReference>
<evidence type="ECO:0000256" key="5">
    <source>
        <dbReference type="ARBA" id="ARBA00022692"/>
    </source>
</evidence>
<evidence type="ECO:0000256" key="3">
    <source>
        <dbReference type="ARBA" id="ARBA00022519"/>
    </source>
</evidence>
<dbReference type="PANTHER" id="PTHR35851">
    <property type="entry name" value="CELL DIVISION PROTEIN FTSQ"/>
    <property type="match status" value="1"/>
</dbReference>
<dbReference type="HAMAP" id="MF_00911">
    <property type="entry name" value="FtsQ_subfam"/>
    <property type="match status" value="1"/>
</dbReference>
<evidence type="ECO:0000256" key="8">
    <source>
        <dbReference type="ARBA" id="ARBA00023306"/>
    </source>
</evidence>
<evidence type="ECO:0000256" key="10">
    <source>
        <dbReference type="SAM" id="MobiDB-lite"/>
    </source>
</evidence>
<dbReference type="GO" id="GO:0032153">
    <property type="term" value="C:cell division site"/>
    <property type="evidence" value="ECO:0007669"/>
    <property type="project" value="UniProtKB-UniRule"/>
</dbReference>
<keyword evidence="3 9" id="KW-0997">Cell inner membrane</keyword>
<feature type="transmembrane region" description="Helical" evidence="9">
    <location>
        <begin position="38"/>
        <end position="58"/>
    </location>
</feature>
<dbReference type="RefSeq" id="WP_160618825.1">
    <property type="nucleotide sequence ID" value="NZ_CP047652.1"/>
</dbReference>
<accession>A0A6P1NGV1</accession>
<evidence type="ECO:0000313" key="12">
    <source>
        <dbReference type="EMBL" id="QHI95750.1"/>
    </source>
</evidence>
<dbReference type="EMBL" id="CP047652">
    <property type="protein sequence ID" value="QHI95750.1"/>
    <property type="molecule type" value="Genomic_DNA"/>
</dbReference>
<evidence type="ECO:0000256" key="9">
    <source>
        <dbReference type="HAMAP-Rule" id="MF_00911"/>
    </source>
</evidence>
<organism evidence="12 13">
    <name type="scientific">Aristophania vespae</name>
    <dbReference type="NCBI Taxonomy" id="2697033"/>
    <lineage>
        <taxon>Bacteria</taxon>
        <taxon>Pseudomonadati</taxon>
        <taxon>Pseudomonadota</taxon>
        <taxon>Alphaproteobacteria</taxon>
        <taxon>Acetobacterales</taxon>
        <taxon>Acetobacteraceae</taxon>
        <taxon>Aristophania</taxon>
    </lineage>
</organism>
<feature type="compositionally biased region" description="Polar residues" evidence="10">
    <location>
        <begin position="291"/>
        <end position="301"/>
    </location>
</feature>
<feature type="compositionally biased region" description="Low complexity" evidence="10">
    <location>
        <begin position="278"/>
        <end position="290"/>
    </location>
</feature>
<evidence type="ECO:0000256" key="7">
    <source>
        <dbReference type="ARBA" id="ARBA00023136"/>
    </source>
</evidence>
<comment type="subcellular location">
    <subcellularLocation>
        <location evidence="9">Cell inner membrane</location>
        <topology evidence="9">Single-pass type II membrane protein</topology>
    </subcellularLocation>
    <subcellularLocation>
        <location evidence="1">Membrane</location>
    </subcellularLocation>
    <text evidence="9">Localizes to the division septum.</text>
</comment>
<comment type="similarity">
    <text evidence="9">Belongs to the FtsQ/DivIB family. FtsQ subfamily.</text>
</comment>
<keyword evidence="13" id="KW-1185">Reference proteome</keyword>
<dbReference type="GO" id="GO:0043093">
    <property type="term" value="P:FtsZ-dependent cytokinesis"/>
    <property type="evidence" value="ECO:0007669"/>
    <property type="project" value="UniProtKB-UniRule"/>
</dbReference>
<sequence length="320" mass="35611">MYSAPPPSNPAPRPVDGDRPSRLSLFWKRHKAGLRRGSVLVIILLTLGGGSWILYNMLSDAQMETIRRQLENIDPLKIRHIIINGNNLTDKNDVIAQLDTHTGQTLFGFSVEEARLRINKLPFVEHSTVERRLPDSIVITLTEHLPIAIWQTHGHFVLINQAGERISEQEISRKDIAIFRKLPLVVGNGANNNADTIIMLLKNYPSITSRTLALVRVGNRRWNIVLRNGATILLPEGAEEAALKRLDNYQQNFRLLERPLASVDMRLADRMVIHLSSASQNSSAGSNNSAVTSHSSPLNRSSSKEKALAPSNAALTEKKP</sequence>
<dbReference type="Pfam" id="PF08478">
    <property type="entry name" value="POTRA_1"/>
    <property type="match status" value="1"/>
</dbReference>
<comment type="function">
    <text evidence="9">Essential cell division protein.</text>
</comment>
<keyword evidence="5 9" id="KW-0812">Transmembrane</keyword>
<dbReference type="GO" id="GO:0090529">
    <property type="term" value="P:cell septum assembly"/>
    <property type="evidence" value="ECO:0007669"/>
    <property type="project" value="InterPro"/>
</dbReference>
<dbReference type="InterPro" id="IPR045335">
    <property type="entry name" value="FtsQ_C_sf"/>
</dbReference>
<dbReference type="PANTHER" id="PTHR35851:SF1">
    <property type="entry name" value="CELL DIVISION PROTEIN FTSQ"/>
    <property type="match status" value="1"/>
</dbReference>
<keyword evidence="8 9" id="KW-0131">Cell cycle</keyword>
<dbReference type="InterPro" id="IPR034746">
    <property type="entry name" value="POTRA"/>
</dbReference>
<gene>
    <name evidence="9" type="primary">ftsQ</name>
    <name evidence="12" type="ORF">GT348_05315</name>
</gene>
<proteinExistence type="inferred from homology"/>
<dbReference type="GO" id="GO:0005886">
    <property type="term" value="C:plasma membrane"/>
    <property type="evidence" value="ECO:0007669"/>
    <property type="project" value="UniProtKB-SubCell"/>
</dbReference>